<evidence type="ECO:0000256" key="2">
    <source>
        <dbReference type="SAM" id="Phobius"/>
    </source>
</evidence>
<evidence type="ECO:0000256" key="1">
    <source>
        <dbReference type="SAM" id="MobiDB-lite"/>
    </source>
</evidence>
<feature type="compositionally biased region" description="Basic and acidic residues" evidence="1">
    <location>
        <begin position="109"/>
        <end position="124"/>
    </location>
</feature>
<accession>A0A7S3L756</accession>
<feature type="compositionally biased region" description="Low complexity" evidence="1">
    <location>
        <begin position="364"/>
        <end position="391"/>
    </location>
</feature>
<keyword evidence="2" id="KW-0812">Transmembrane</keyword>
<feature type="region of interest" description="Disordered" evidence="1">
    <location>
        <begin position="214"/>
        <end position="266"/>
    </location>
</feature>
<proteinExistence type="predicted"/>
<feature type="compositionally biased region" description="Low complexity" evidence="1">
    <location>
        <begin position="326"/>
        <end position="352"/>
    </location>
</feature>
<feature type="region of interest" description="Disordered" evidence="1">
    <location>
        <begin position="101"/>
        <end position="179"/>
    </location>
</feature>
<feature type="region of interest" description="Disordered" evidence="1">
    <location>
        <begin position="1"/>
        <end position="80"/>
    </location>
</feature>
<name>A0A7S3L756_9STRA</name>
<feature type="compositionally biased region" description="Pro residues" evidence="1">
    <location>
        <begin position="353"/>
        <end position="363"/>
    </location>
</feature>
<sequence>MDEEQSETEMSGIFTYADGNSSMGGSRPPGYDESIDIVSNYPALDDDDSVIISDDDLTSGVSSGVYTEQNDPSGKIAASGSSKTNFEKLYDIENSISDGNTNEIMGEYGTKESNSHKNRLDDMGSNKSPHYDQPIKTMPTGDTSPDRSTPKQTGAIYGSPPHSRFAGKGRGAPPDEGDSSKLCGMPVSRVIMISACCVVIALVVVVVSVVLASQDDGGSGTRETEFEDRPDLSGFLTPSPSQPPVETPPVPPPTPAESGCLPDDDGTSFTVADVEVNCEWLRGRDEFFIQVVCDETEGVDGICSTTCVCGTTTEPTSVPTGPPTFVPTGSPTTAEPSTSSPTPLDFTQFPTSPTDPPTFPPTAAPTTQPTDGPTRFPTANPTTNPTLAPTGQPTPPPTRAPTRLPTRQPTSPPTRGPTLAPNVETLSPTFTQAPTIFTTAAPTVFVTRALTNPPTSQPTITLNCADDLPGSIPFSPSFWTCSWLAQVNAVFRRAQCQEGDPAYFHCPTTCRSCAP</sequence>
<keyword evidence="2" id="KW-1133">Transmembrane helix</keyword>
<protein>
    <recommendedName>
        <fullName evidence="4">ShKT domain-containing protein</fullName>
    </recommendedName>
</protein>
<feature type="compositionally biased region" description="Acidic residues" evidence="1">
    <location>
        <begin position="44"/>
        <end position="57"/>
    </location>
</feature>
<keyword evidence="2" id="KW-0472">Membrane</keyword>
<dbReference type="AlphaFoldDB" id="A0A7S3L756"/>
<feature type="region of interest" description="Disordered" evidence="1">
    <location>
        <begin position="312"/>
        <end position="420"/>
    </location>
</feature>
<dbReference type="EMBL" id="HBIM01014230">
    <property type="protein sequence ID" value="CAE0414210.1"/>
    <property type="molecule type" value="Transcribed_RNA"/>
</dbReference>
<feature type="compositionally biased region" description="Low complexity" evidence="1">
    <location>
        <begin position="400"/>
        <end position="409"/>
    </location>
</feature>
<feature type="compositionally biased region" description="Basic and acidic residues" evidence="1">
    <location>
        <begin position="222"/>
        <end position="231"/>
    </location>
</feature>
<organism evidence="3">
    <name type="scientific">Amphora coffeiformis</name>
    <dbReference type="NCBI Taxonomy" id="265554"/>
    <lineage>
        <taxon>Eukaryota</taxon>
        <taxon>Sar</taxon>
        <taxon>Stramenopiles</taxon>
        <taxon>Ochrophyta</taxon>
        <taxon>Bacillariophyta</taxon>
        <taxon>Bacillariophyceae</taxon>
        <taxon>Bacillariophycidae</taxon>
        <taxon>Thalassiophysales</taxon>
        <taxon>Catenulaceae</taxon>
        <taxon>Amphora</taxon>
    </lineage>
</organism>
<reference evidence="3" key="1">
    <citation type="submission" date="2021-01" db="EMBL/GenBank/DDBJ databases">
        <authorList>
            <person name="Corre E."/>
            <person name="Pelletier E."/>
            <person name="Niang G."/>
            <person name="Scheremetjew M."/>
            <person name="Finn R."/>
            <person name="Kale V."/>
            <person name="Holt S."/>
            <person name="Cochrane G."/>
            <person name="Meng A."/>
            <person name="Brown T."/>
            <person name="Cohen L."/>
        </authorList>
    </citation>
    <scope>NUCLEOTIDE SEQUENCE</scope>
    <source>
        <strain evidence="3">CCMP127</strain>
    </source>
</reference>
<feature type="compositionally biased region" description="Pro residues" evidence="1">
    <location>
        <begin position="240"/>
        <end position="255"/>
    </location>
</feature>
<evidence type="ECO:0008006" key="4">
    <source>
        <dbReference type="Google" id="ProtNLM"/>
    </source>
</evidence>
<evidence type="ECO:0000313" key="3">
    <source>
        <dbReference type="EMBL" id="CAE0414210.1"/>
    </source>
</evidence>
<feature type="transmembrane region" description="Helical" evidence="2">
    <location>
        <begin position="190"/>
        <end position="212"/>
    </location>
</feature>
<gene>
    <name evidence="3" type="ORF">ACOF00016_LOCUS11453</name>
</gene>
<feature type="compositionally biased region" description="Polar residues" evidence="1">
    <location>
        <begin position="59"/>
        <end position="72"/>
    </location>
</feature>